<dbReference type="Proteomes" id="UP000772618">
    <property type="component" value="Unassembled WGS sequence"/>
</dbReference>
<evidence type="ECO:0000313" key="1">
    <source>
        <dbReference type="EMBL" id="MBT1705315.1"/>
    </source>
</evidence>
<name>A0ABS5VV46_9BACT</name>
<comment type="caution">
    <text evidence="1">The sequence shown here is derived from an EMBL/GenBank/DDBJ whole genome shotgun (WGS) entry which is preliminary data.</text>
</comment>
<protein>
    <recommendedName>
        <fullName evidence="3">Class IIb bacteriocin, lactobin A/cerein 7B family</fullName>
    </recommendedName>
</protein>
<proteinExistence type="predicted"/>
<dbReference type="EMBL" id="JAHESD010000052">
    <property type="protein sequence ID" value="MBT1705315.1"/>
    <property type="molecule type" value="Genomic_DNA"/>
</dbReference>
<gene>
    <name evidence="1" type="ORF">KK060_18635</name>
</gene>
<reference evidence="1 2" key="1">
    <citation type="submission" date="2021-05" db="EMBL/GenBank/DDBJ databases">
        <title>A Polyphasic approach of four new species of the genus Ohtaekwangia: Ohtaekwangia histidinii sp. nov., Ohtaekwangia cretensis sp. nov., Ohtaekwangia indiensis sp. nov., Ohtaekwangia reichenbachii sp. nov. from diverse environment.</title>
        <authorList>
            <person name="Octaviana S."/>
        </authorList>
    </citation>
    <scope>NUCLEOTIDE SEQUENCE [LARGE SCALE GENOMIC DNA]</scope>
    <source>
        <strain evidence="1 2">PWU20</strain>
    </source>
</reference>
<sequence length="63" mass="6861">MQNLNLQEFAPIGVVELNQEESNNTNGGILWAILNAALVISAIDNFGDIREGLVDGWNGTPRH</sequence>
<evidence type="ECO:0008006" key="3">
    <source>
        <dbReference type="Google" id="ProtNLM"/>
    </source>
</evidence>
<dbReference type="RefSeq" id="WP_254155266.1">
    <property type="nucleotide sequence ID" value="NZ_JAHESD010000052.1"/>
</dbReference>
<accession>A0ABS5VV46</accession>
<evidence type="ECO:0000313" key="2">
    <source>
        <dbReference type="Proteomes" id="UP000772618"/>
    </source>
</evidence>
<organism evidence="1 2">
    <name type="scientific">Chryseosolibacter indicus</name>
    <dbReference type="NCBI Taxonomy" id="2782351"/>
    <lineage>
        <taxon>Bacteria</taxon>
        <taxon>Pseudomonadati</taxon>
        <taxon>Bacteroidota</taxon>
        <taxon>Cytophagia</taxon>
        <taxon>Cytophagales</taxon>
        <taxon>Chryseotaleaceae</taxon>
        <taxon>Chryseosolibacter</taxon>
    </lineage>
</organism>
<keyword evidence="2" id="KW-1185">Reference proteome</keyword>